<evidence type="ECO:0000256" key="1">
    <source>
        <dbReference type="SAM" id="MobiDB-lite"/>
    </source>
</evidence>
<organism evidence="2 3">
    <name type="scientific">Dibothriocephalus latus</name>
    <name type="common">Fish tapeworm</name>
    <name type="synonym">Diphyllobothrium latum</name>
    <dbReference type="NCBI Taxonomy" id="60516"/>
    <lineage>
        <taxon>Eukaryota</taxon>
        <taxon>Metazoa</taxon>
        <taxon>Spiralia</taxon>
        <taxon>Lophotrochozoa</taxon>
        <taxon>Platyhelminthes</taxon>
        <taxon>Cestoda</taxon>
        <taxon>Eucestoda</taxon>
        <taxon>Diphyllobothriidea</taxon>
        <taxon>Diphyllobothriidae</taxon>
        <taxon>Dibothriocephalus</taxon>
    </lineage>
</organism>
<reference evidence="2 3" key="1">
    <citation type="submission" date="2018-11" db="EMBL/GenBank/DDBJ databases">
        <authorList>
            <consortium name="Pathogen Informatics"/>
        </authorList>
    </citation>
    <scope>NUCLEOTIDE SEQUENCE [LARGE SCALE GENOMIC DNA]</scope>
</reference>
<dbReference type="EMBL" id="UYRU01079088">
    <property type="protein sequence ID" value="VDN29802.1"/>
    <property type="molecule type" value="Genomic_DNA"/>
</dbReference>
<name>A0A3P7QD62_DIBLA</name>
<evidence type="ECO:0000313" key="2">
    <source>
        <dbReference type="EMBL" id="VDN29802.1"/>
    </source>
</evidence>
<dbReference type="AlphaFoldDB" id="A0A3P7QD62"/>
<keyword evidence="3" id="KW-1185">Reference proteome</keyword>
<evidence type="ECO:0000313" key="3">
    <source>
        <dbReference type="Proteomes" id="UP000281553"/>
    </source>
</evidence>
<proteinExistence type="predicted"/>
<accession>A0A3P7QD62</accession>
<gene>
    <name evidence="2" type="ORF">DILT_LOCUS15429</name>
</gene>
<dbReference type="Proteomes" id="UP000281553">
    <property type="component" value="Unassembled WGS sequence"/>
</dbReference>
<feature type="non-terminal residue" evidence="2">
    <location>
        <position position="1"/>
    </location>
</feature>
<feature type="compositionally biased region" description="Acidic residues" evidence="1">
    <location>
        <begin position="11"/>
        <end position="29"/>
    </location>
</feature>
<protein>
    <submittedName>
        <fullName evidence="2">Uncharacterized protein</fullName>
    </submittedName>
</protein>
<feature type="region of interest" description="Disordered" evidence="1">
    <location>
        <begin position="1"/>
        <end position="33"/>
    </location>
</feature>
<sequence length="69" mass="7934">EEVKNGGEVNGEVDDDDEEEEEEEEDEEPLATSAQMRAALYTLQHGLQASDFTKFDDFWCLEKDIKDHL</sequence>